<reference evidence="1 2" key="1">
    <citation type="submission" date="2024-10" db="EMBL/GenBank/DDBJ databases">
        <title>The Natural Products Discovery Center: Release of the First 8490 Sequenced Strains for Exploring Actinobacteria Biosynthetic Diversity.</title>
        <authorList>
            <person name="Kalkreuter E."/>
            <person name="Kautsar S.A."/>
            <person name="Yang D."/>
            <person name="Bader C.D."/>
            <person name="Teijaro C.N."/>
            <person name="Fluegel L."/>
            <person name="Davis C.M."/>
            <person name="Simpson J.R."/>
            <person name="Lauterbach L."/>
            <person name="Steele A.D."/>
            <person name="Gui C."/>
            <person name="Meng S."/>
            <person name="Li G."/>
            <person name="Viehrig K."/>
            <person name="Ye F."/>
            <person name="Su P."/>
            <person name="Kiefer A.F."/>
            <person name="Nichols A."/>
            <person name="Cepeda A.J."/>
            <person name="Yan W."/>
            <person name="Fan B."/>
            <person name="Jiang Y."/>
            <person name="Adhikari A."/>
            <person name="Zheng C.-J."/>
            <person name="Schuster L."/>
            <person name="Cowan T.M."/>
            <person name="Smanski M.J."/>
            <person name="Chevrette M.G."/>
            <person name="De Carvalho L.P.S."/>
            <person name="Shen B."/>
        </authorList>
    </citation>
    <scope>NUCLEOTIDE SEQUENCE [LARGE SCALE GENOMIC DNA]</scope>
    <source>
        <strain evidence="1 2">NPDC002173</strain>
    </source>
</reference>
<organism evidence="1 2">
    <name type="scientific">Microtetraspora malaysiensis</name>
    <dbReference type="NCBI Taxonomy" id="161358"/>
    <lineage>
        <taxon>Bacteria</taxon>
        <taxon>Bacillati</taxon>
        <taxon>Actinomycetota</taxon>
        <taxon>Actinomycetes</taxon>
        <taxon>Streptosporangiales</taxon>
        <taxon>Streptosporangiaceae</taxon>
        <taxon>Microtetraspora</taxon>
    </lineage>
</organism>
<dbReference type="RefSeq" id="WP_387412105.1">
    <property type="nucleotide sequence ID" value="NZ_JBIASD010000009.1"/>
</dbReference>
<proteinExistence type="predicted"/>
<accession>A0ABW6SQN9</accession>
<gene>
    <name evidence="1" type="ORF">ACFYXI_16620</name>
</gene>
<keyword evidence="2" id="KW-1185">Reference proteome</keyword>
<name>A0ABW6SQN9_9ACTN</name>
<protein>
    <submittedName>
        <fullName evidence="1">Uncharacterized protein</fullName>
    </submittedName>
</protein>
<dbReference type="Proteomes" id="UP001602013">
    <property type="component" value="Unassembled WGS sequence"/>
</dbReference>
<dbReference type="EMBL" id="JBIASD010000009">
    <property type="protein sequence ID" value="MFF3667221.1"/>
    <property type="molecule type" value="Genomic_DNA"/>
</dbReference>
<comment type="caution">
    <text evidence="1">The sequence shown here is derived from an EMBL/GenBank/DDBJ whole genome shotgun (WGS) entry which is preliminary data.</text>
</comment>
<sequence>MKVRCIKIISSTTGEELDSNPWLTIGKEYTVLSLRAFPDGPVRFQLVGDSDDRPGLFDSVMFVTASKRIPPNWVAAVDDSGIVELAPSRWLSIGFWDGYFEDSPVEVEIFEEERRIIEESS</sequence>
<evidence type="ECO:0000313" key="1">
    <source>
        <dbReference type="EMBL" id="MFF3667221.1"/>
    </source>
</evidence>
<evidence type="ECO:0000313" key="2">
    <source>
        <dbReference type="Proteomes" id="UP001602013"/>
    </source>
</evidence>